<reference evidence="4 5" key="1">
    <citation type="submission" date="2020-08" db="EMBL/GenBank/DDBJ databases">
        <title>Genome public.</title>
        <authorList>
            <person name="Liu C."/>
            <person name="Sun Q."/>
        </authorList>
    </citation>
    <scope>NUCLEOTIDE SEQUENCE [LARGE SCALE GENOMIC DNA]</scope>
    <source>
        <strain evidence="4 5">BX1</strain>
    </source>
</reference>
<dbReference type="Pfam" id="PF17762">
    <property type="entry name" value="HTH_ParB"/>
    <property type="match status" value="1"/>
</dbReference>
<comment type="similarity">
    <text evidence="1">Belongs to the ParB family.</text>
</comment>
<dbReference type="NCBIfam" id="TIGR00180">
    <property type="entry name" value="parB_part"/>
    <property type="match status" value="1"/>
</dbReference>
<dbReference type="InterPro" id="IPR050336">
    <property type="entry name" value="Chromosome_partition/occlusion"/>
</dbReference>
<name>A0ABR7NJF8_9FIRM</name>
<evidence type="ECO:0000313" key="5">
    <source>
        <dbReference type="Proteomes" id="UP000658131"/>
    </source>
</evidence>
<evidence type="ECO:0000259" key="3">
    <source>
        <dbReference type="SMART" id="SM00470"/>
    </source>
</evidence>
<feature type="domain" description="ParB-like N-terminal" evidence="3">
    <location>
        <begin position="14"/>
        <end position="103"/>
    </location>
</feature>
<evidence type="ECO:0000256" key="2">
    <source>
        <dbReference type="ARBA" id="ARBA00022829"/>
    </source>
</evidence>
<keyword evidence="2" id="KW-0159">Chromosome partition</keyword>
<proteinExistence type="inferred from homology"/>
<sequence>MVSFPRFESNSRIRRLEVGLIDPNPAQPRRSFSRQSLEELAGSIRANGLLSPIAVRRTGDRYQLIAGERRLMAFRLLGESHIPAIIEQADDQRSAALAIVENLQRQQLNFYEEARAIATLMESGPLTQKQAAEQLGLSQPAVANKLRLLKLPEPVALMLIEAGAGERHARALLPLEGDRLLRAARQVAERRLSVVQTERLVEELRREPQPRKGGRIVVLKDFRLFTNSIERAVDLLRQAGVGAKAEKSEDGDTITYTITIPKQEVRRPPLHPCDQTPTLRSVF</sequence>
<comment type="caution">
    <text evidence="4">The sequence shown here is derived from an EMBL/GenBank/DDBJ whole genome shotgun (WGS) entry which is preliminary data.</text>
</comment>
<dbReference type="InterPro" id="IPR036086">
    <property type="entry name" value="ParB/Sulfiredoxin_sf"/>
</dbReference>
<accession>A0ABR7NJF8</accession>
<evidence type="ECO:0000313" key="4">
    <source>
        <dbReference type="EMBL" id="MBC8575952.1"/>
    </source>
</evidence>
<dbReference type="Pfam" id="PF02195">
    <property type="entry name" value="ParB_N"/>
    <property type="match status" value="1"/>
</dbReference>
<dbReference type="Gene3D" id="1.10.10.2830">
    <property type="match status" value="1"/>
</dbReference>
<dbReference type="SMART" id="SM00470">
    <property type="entry name" value="ParB"/>
    <property type="match status" value="1"/>
</dbReference>
<organism evidence="4 5">
    <name type="scientific">Yanshouia hominis</name>
    <dbReference type="NCBI Taxonomy" id="2763673"/>
    <lineage>
        <taxon>Bacteria</taxon>
        <taxon>Bacillati</taxon>
        <taxon>Bacillota</taxon>
        <taxon>Clostridia</taxon>
        <taxon>Eubacteriales</taxon>
        <taxon>Oscillospiraceae</taxon>
        <taxon>Yanshouia</taxon>
    </lineage>
</organism>
<evidence type="ECO:0000256" key="1">
    <source>
        <dbReference type="ARBA" id="ARBA00006295"/>
    </source>
</evidence>
<dbReference type="PANTHER" id="PTHR33375">
    <property type="entry name" value="CHROMOSOME-PARTITIONING PROTEIN PARB-RELATED"/>
    <property type="match status" value="1"/>
</dbReference>
<dbReference type="CDD" id="cd16393">
    <property type="entry name" value="SPO0J_N"/>
    <property type="match status" value="1"/>
</dbReference>
<dbReference type="RefSeq" id="WP_262399516.1">
    <property type="nucleotide sequence ID" value="NZ_JACRTB010000007.1"/>
</dbReference>
<dbReference type="Proteomes" id="UP000658131">
    <property type="component" value="Unassembled WGS sequence"/>
</dbReference>
<gene>
    <name evidence="4" type="ORF">H8717_05930</name>
</gene>
<dbReference type="PANTHER" id="PTHR33375:SF1">
    <property type="entry name" value="CHROMOSOME-PARTITIONING PROTEIN PARB-RELATED"/>
    <property type="match status" value="1"/>
</dbReference>
<dbReference type="Gene3D" id="3.90.1530.30">
    <property type="match status" value="1"/>
</dbReference>
<dbReference type="InterPro" id="IPR003115">
    <property type="entry name" value="ParB_N"/>
</dbReference>
<dbReference type="SUPFAM" id="SSF110849">
    <property type="entry name" value="ParB/Sulfiredoxin"/>
    <property type="match status" value="1"/>
</dbReference>
<dbReference type="EMBL" id="JACRTB010000007">
    <property type="protein sequence ID" value="MBC8575952.1"/>
    <property type="molecule type" value="Genomic_DNA"/>
</dbReference>
<dbReference type="SUPFAM" id="SSF109709">
    <property type="entry name" value="KorB DNA-binding domain-like"/>
    <property type="match status" value="1"/>
</dbReference>
<dbReference type="InterPro" id="IPR041468">
    <property type="entry name" value="HTH_ParB/Spo0J"/>
</dbReference>
<protein>
    <submittedName>
        <fullName evidence="4">ParB/RepB/Spo0J family partition protein</fullName>
    </submittedName>
</protein>
<keyword evidence="5" id="KW-1185">Reference proteome</keyword>
<dbReference type="InterPro" id="IPR004437">
    <property type="entry name" value="ParB/RepB/Spo0J"/>
</dbReference>